<keyword evidence="3" id="KW-1185">Reference proteome</keyword>
<gene>
    <name evidence="2" type="ORF">CHS0354_012717</name>
</gene>
<evidence type="ECO:0000313" key="3">
    <source>
        <dbReference type="Proteomes" id="UP001195483"/>
    </source>
</evidence>
<reference evidence="2" key="3">
    <citation type="submission" date="2023-05" db="EMBL/GenBank/DDBJ databases">
        <authorList>
            <person name="Smith C.H."/>
        </authorList>
    </citation>
    <scope>NUCLEOTIDE SEQUENCE</scope>
    <source>
        <strain evidence="2">CHS0354</strain>
        <tissue evidence="2">Mantle</tissue>
    </source>
</reference>
<reference evidence="2" key="1">
    <citation type="journal article" date="2021" name="Genome Biol. Evol.">
        <title>A High-Quality Reference Genome for a Parasitic Bivalve with Doubly Uniparental Inheritance (Bivalvia: Unionida).</title>
        <authorList>
            <person name="Smith C.H."/>
        </authorList>
    </citation>
    <scope>NUCLEOTIDE SEQUENCE</scope>
    <source>
        <strain evidence="2">CHS0354</strain>
    </source>
</reference>
<accession>A0AAE0SXR1</accession>
<dbReference type="EMBL" id="JAEAOA010000768">
    <property type="protein sequence ID" value="KAK3600036.1"/>
    <property type="molecule type" value="Genomic_DNA"/>
</dbReference>
<feature type="region of interest" description="Disordered" evidence="1">
    <location>
        <begin position="61"/>
        <end position="86"/>
    </location>
</feature>
<evidence type="ECO:0000256" key="1">
    <source>
        <dbReference type="SAM" id="MobiDB-lite"/>
    </source>
</evidence>
<comment type="caution">
    <text evidence="2">The sequence shown here is derived from an EMBL/GenBank/DDBJ whole genome shotgun (WGS) entry which is preliminary data.</text>
</comment>
<organism evidence="2 3">
    <name type="scientific">Potamilus streckersoni</name>
    <dbReference type="NCBI Taxonomy" id="2493646"/>
    <lineage>
        <taxon>Eukaryota</taxon>
        <taxon>Metazoa</taxon>
        <taxon>Spiralia</taxon>
        <taxon>Lophotrochozoa</taxon>
        <taxon>Mollusca</taxon>
        <taxon>Bivalvia</taxon>
        <taxon>Autobranchia</taxon>
        <taxon>Heteroconchia</taxon>
        <taxon>Palaeoheterodonta</taxon>
        <taxon>Unionida</taxon>
        <taxon>Unionoidea</taxon>
        <taxon>Unionidae</taxon>
        <taxon>Ambleminae</taxon>
        <taxon>Lampsilini</taxon>
        <taxon>Potamilus</taxon>
    </lineage>
</organism>
<feature type="compositionally biased region" description="Low complexity" evidence="1">
    <location>
        <begin position="72"/>
        <end position="86"/>
    </location>
</feature>
<name>A0AAE0SXR1_9BIVA</name>
<sequence length="86" mass="9607">MSKRVNSCLISGRTRPMMANMDPDCLTRNRISYSSLAFIIQFCFVNYYGCATKHKLLFTPEERETKPEVTKSISGGILPSSSGHEG</sequence>
<dbReference type="AlphaFoldDB" id="A0AAE0SXR1"/>
<reference evidence="2" key="2">
    <citation type="journal article" date="2021" name="Genome Biol. Evol.">
        <title>Developing a high-quality reference genome for a parasitic bivalve with doubly uniparental inheritance (Bivalvia: Unionida).</title>
        <authorList>
            <person name="Smith C.H."/>
        </authorList>
    </citation>
    <scope>NUCLEOTIDE SEQUENCE</scope>
    <source>
        <strain evidence="2">CHS0354</strain>
        <tissue evidence="2">Mantle</tissue>
    </source>
</reference>
<proteinExistence type="predicted"/>
<protein>
    <submittedName>
        <fullName evidence="2">Uncharacterized protein</fullName>
    </submittedName>
</protein>
<evidence type="ECO:0000313" key="2">
    <source>
        <dbReference type="EMBL" id="KAK3600036.1"/>
    </source>
</evidence>
<dbReference type="Proteomes" id="UP001195483">
    <property type="component" value="Unassembled WGS sequence"/>
</dbReference>